<organism evidence="2 3">
    <name type="scientific">Pseudoloma neurophilia</name>
    <dbReference type="NCBI Taxonomy" id="146866"/>
    <lineage>
        <taxon>Eukaryota</taxon>
        <taxon>Fungi</taxon>
        <taxon>Fungi incertae sedis</taxon>
        <taxon>Microsporidia</taxon>
        <taxon>Pseudoloma</taxon>
    </lineage>
</organism>
<dbReference type="VEuPathDB" id="MicrosporidiaDB:M153_100094807"/>
<name>A0A0R0M1V8_9MICR</name>
<dbReference type="PANTHER" id="PTHR23049">
    <property type="entry name" value="MYOSIN REGULATORY LIGHT CHAIN 2"/>
    <property type="match status" value="1"/>
</dbReference>
<sequence length="166" mass="19448">MSLFTKKQRQRERQPSNVFNMLTAYQIKSLKSVYTMIDETNDDIICKNDLNNFLPRILGDKTDDFKHIECDINFYSLLSLLSDHFINLQTKEKMNNQIRKFGMGKTVSKKELIHHLLNSKKNVGQDKLTEEDLNYILNVFENDTIRIEALTNLLRHGEILPNGDEQ</sequence>
<dbReference type="Gene3D" id="1.10.238.10">
    <property type="entry name" value="EF-hand"/>
    <property type="match status" value="1"/>
</dbReference>
<comment type="caution">
    <text evidence="2">The sequence shown here is derived from an EMBL/GenBank/DDBJ whole genome shotgun (WGS) entry which is preliminary data.</text>
</comment>
<keyword evidence="1" id="KW-0677">Repeat</keyword>
<accession>A0A0R0M1V8</accession>
<evidence type="ECO:0000256" key="1">
    <source>
        <dbReference type="ARBA" id="ARBA00022737"/>
    </source>
</evidence>
<dbReference type="Proteomes" id="UP000051530">
    <property type="component" value="Unassembled WGS sequence"/>
</dbReference>
<reference evidence="2 3" key="1">
    <citation type="submission" date="2015-07" db="EMBL/GenBank/DDBJ databases">
        <title>The genome of Pseudoloma neurophilia, a relevant intracellular parasite of the zebrafish.</title>
        <authorList>
            <person name="Ndikumana S."/>
            <person name="Pelin A."/>
            <person name="Sanders J."/>
            <person name="Corradi N."/>
        </authorList>
    </citation>
    <scope>NUCLEOTIDE SEQUENCE [LARGE SCALE GENOMIC DNA]</scope>
    <source>
        <strain evidence="2 3">MK1</strain>
    </source>
</reference>
<dbReference type="InterPro" id="IPR050403">
    <property type="entry name" value="Myosin_RLC"/>
</dbReference>
<gene>
    <name evidence="2" type="ORF">M153_100094807</name>
</gene>
<keyword evidence="3" id="KW-1185">Reference proteome</keyword>
<evidence type="ECO:0000313" key="3">
    <source>
        <dbReference type="Proteomes" id="UP000051530"/>
    </source>
</evidence>
<dbReference type="EMBL" id="LGUB01000001">
    <property type="protein sequence ID" value="KRH95320.1"/>
    <property type="molecule type" value="Genomic_DNA"/>
</dbReference>
<protein>
    <submittedName>
        <fullName evidence="2">Myosin regulatory light chain, EF-Hand protein superfamily</fullName>
    </submittedName>
</protein>
<dbReference type="AlphaFoldDB" id="A0A0R0M1V8"/>
<evidence type="ECO:0000313" key="2">
    <source>
        <dbReference type="EMBL" id="KRH95320.1"/>
    </source>
</evidence>
<dbReference type="InterPro" id="IPR011992">
    <property type="entry name" value="EF-hand-dom_pair"/>
</dbReference>
<proteinExistence type="predicted"/>
<dbReference type="SUPFAM" id="SSF47473">
    <property type="entry name" value="EF-hand"/>
    <property type="match status" value="1"/>
</dbReference>